<proteinExistence type="predicted"/>
<name>J9FIG2_9ZZZZ</name>
<dbReference type="EMBL" id="AMCI01006496">
    <property type="protein sequence ID" value="EJW94223.1"/>
    <property type="molecule type" value="Genomic_DNA"/>
</dbReference>
<dbReference type="AlphaFoldDB" id="J9FIG2"/>
<organism evidence="2">
    <name type="scientific">gut metagenome</name>
    <dbReference type="NCBI Taxonomy" id="749906"/>
    <lineage>
        <taxon>unclassified sequences</taxon>
        <taxon>metagenomes</taxon>
        <taxon>organismal metagenomes</taxon>
    </lineage>
</organism>
<dbReference type="Gene3D" id="2.60.120.260">
    <property type="entry name" value="Galactose-binding domain-like"/>
    <property type="match status" value="1"/>
</dbReference>
<accession>J9FIG2</accession>
<gene>
    <name evidence="2" type="ORF">EVA_17670</name>
</gene>
<comment type="caution">
    <text evidence="2">The sequence shown here is derived from an EMBL/GenBank/DDBJ whole genome shotgun (WGS) entry which is preliminary data.</text>
</comment>
<feature type="non-terminal residue" evidence="2">
    <location>
        <position position="1"/>
    </location>
</feature>
<evidence type="ECO:0000313" key="2">
    <source>
        <dbReference type="EMBL" id="EJW94223.1"/>
    </source>
</evidence>
<reference evidence="2" key="1">
    <citation type="journal article" date="2012" name="PLoS ONE">
        <title>Gene sets for utilization of primary and secondary nutrition supplies in the distal gut of endangered iberian lynx.</title>
        <authorList>
            <person name="Alcaide M."/>
            <person name="Messina E."/>
            <person name="Richter M."/>
            <person name="Bargiela R."/>
            <person name="Peplies J."/>
            <person name="Huws S.A."/>
            <person name="Newbold C.J."/>
            <person name="Golyshin P.N."/>
            <person name="Simon M.A."/>
            <person name="Lopez G."/>
            <person name="Yakimov M.M."/>
            <person name="Ferrer M."/>
        </authorList>
    </citation>
    <scope>NUCLEOTIDE SEQUENCE</scope>
</reference>
<feature type="compositionally biased region" description="Polar residues" evidence="1">
    <location>
        <begin position="24"/>
        <end position="33"/>
    </location>
</feature>
<feature type="region of interest" description="Disordered" evidence="1">
    <location>
        <begin position="18"/>
        <end position="39"/>
    </location>
</feature>
<protein>
    <submittedName>
        <fullName evidence="2">Uncharacterized protein</fullName>
    </submittedName>
</protein>
<sequence length="158" mass="17579">AYRFENGTQIKYYTVDTLDKNGKPDTSNTTSLKTADGSGPLMRTLPSTLNFETGSSYIVEFDYQSYRETRKKGAVDKDVQGNPISEAYTGYNYVLANPAYQLVVHKADGTVISTHELTPSTFAEGTDISKFSFNSRPSTRTAKVEVDAKNEERYLSDN</sequence>
<evidence type="ECO:0000256" key="1">
    <source>
        <dbReference type="SAM" id="MobiDB-lite"/>
    </source>
</evidence>